<dbReference type="Pfam" id="PF00903">
    <property type="entry name" value="Glyoxalase"/>
    <property type="match status" value="1"/>
</dbReference>
<dbReference type="CDD" id="cd06587">
    <property type="entry name" value="VOC"/>
    <property type="match status" value="1"/>
</dbReference>
<proteinExistence type="predicted"/>
<organism evidence="3 4">
    <name type="scientific">Aureococcus anophagefferens</name>
    <name type="common">Harmful bloom alga</name>
    <dbReference type="NCBI Taxonomy" id="44056"/>
    <lineage>
        <taxon>Eukaryota</taxon>
        <taxon>Sar</taxon>
        <taxon>Stramenopiles</taxon>
        <taxon>Ochrophyta</taxon>
        <taxon>Pelagophyceae</taxon>
        <taxon>Pelagomonadales</taxon>
        <taxon>Pelagomonadaceae</taxon>
        <taxon>Aureococcus</taxon>
    </lineage>
</organism>
<evidence type="ECO:0000256" key="1">
    <source>
        <dbReference type="SAM" id="SignalP"/>
    </source>
</evidence>
<evidence type="ECO:0000259" key="2">
    <source>
        <dbReference type="PROSITE" id="PS51819"/>
    </source>
</evidence>
<dbReference type="InterPro" id="IPR004360">
    <property type="entry name" value="Glyas_Fos-R_dOase_dom"/>
</dbReference>
<dbReference type="EMBL" id="JBBJCI010000035">
    <property type="protein sequence ID" value="KAK7253290.1"/>
    <property type="molecule type" value="Genomic_DNA"/>
</dbReference>
<comment type="caution">
    <text evidence="3">The sequence shown here is derived from an EMBL/GenBank/DDBJ whole genome shotgun (WGS) entry which is preliminary data.</text>
</comment>
<keyword evidence="4" id="KW-1185">Reference proteome</keyword>
<accession>A0ABR1GB76</accession>
<dbReference type="PANTHER" id="PTHR46466:SF1">
    <property type="entry name" value="GLYOXALASE DOMAIN-CONTAINING PROTEIN 4"/>
    <property type="match status" value="1"/>
</dbReference>
<dbReference type="SUPFAM" id="SSF54593">
    <property type="entry name" value="Glyoxalase/Bleomycin resistance protein/Dihydroxybiphenyl dioxygenase"/>
    <property type="match status" value="1"/>
</dbReference>
<name>A0ABR1GB76_AURAN</name>
<evidence type="ECO:0000313" key="3">
    <source>
        <dbReference type="EMBL" id="KAK7253290.1"/>
    </source>
</evidence>
<feature type="signal peptide" evidence="1">
    <location>
        <begin position="1"/>
        <end position="19"/>
    </location>
</feature>
<protein>
    <submittedName>
        <fullName evidence="3">Methylglyoxalase</fullName>
    </submittedName>
</protein>
<gene>
    <name evidence="3" type="ORF">SO694_00001263</name>
</gene>
<sequence length="324" mass="34640">MLAPLRFALVVAAASAAGGTRPGPAAHYVIRTSDLHATLEFTTRVLGLVVLRHEENPEACPITCNGDYAVPWSKTMVGTRAEDEAYALEITYNYGVDGYARGSGLHLFEMYVDDAAAAAARATALGYSVHGTSVVGPDGYAFKLRDRPAGRREPFKSVHFEVADPKATAAWYAKTLGMAAAPHGTGERVYFAADEAESVVFDFHEGDAVVPTQHDGRNAFSLPAARVRAIYDQLARDEPDRVVHELQEINEETGLGVLLIAIVTDVNGLELCLVSSEAFEPAIAGAHDGVGPDWAQRAQLAIDYADKVAEAKANKPAGFGWAEL</sequence>
<dbReference type="Proteomes" id="UP001363151">
    <property type="component" value="Unassembled WGS sequence"/>
</dbReference>
<dbReference type="InterPro" id="IPR037523">
    <property type="entry name" value="VOC_core"/>
</dbReference>
<dbReference type="PANTHER" id="PTHR46466">
    <property type="entry name" value="GLYOXALASE DOMAIN-CONTAINING PROTEIN 4"/>
    <property type="match status" value="1"/>
</dbReference>
<reference evidence="3 4" key="1">
    <citation type="submission" date="2024-03" db="EMBL/GenBank/DDBJ databases">
        <title>Aureococcus anophagefferens CCMP1851 and Kratosvirus quantuckense: Draft genome of a second virus-susceptible host strain in the model system.</title>
        <authorList>
            <person name="Chase E."/>
            <person name="Truchon A.R."/>
            <person name="Schepens W."/>
            <person name="Wilhelm S.W."/>
        </authorList>
    </citation>
    <scope>NUCLEOTIDE SEQUENCE [LARGE SCALE GENOMIC DNA]</scope>
    <source>
        <strain evidence="3 4">CCMP1851</strain>
    </source>
</reference>
<keyword evidence="1" id="KW-0732">Signal</keyword>
<dbReference type="Gene3D" id="3.10.180.10">
    <property type="entry name" value="2,3-Dihydroxybiphenyl 1,2-Dioxygenase, domain 1"/>
    <property type="match status" value="2"/>
</dbReference>
<dbReference type="PROSITE" id="PS51819">
    <property type="entry name" value="VOC"/>
    <property type="match status" value="1"/>
</dbReference>
<feature type="domain" description="VOC" evidence="2">
    <location>
        <begin position="24"/>
        <end position="165"/>
    </location>
</feature>
<dbReference type="InterPro" id="IPR029068">
    <property type="entry name" value="Glyas_Bleomycin-R_OHBP_Dase"/>
</dbReference>
<feature type="chain" id="PRO_5045556468" evidence="1">
    <location>
        <begin position="20"/>
        <end position="324"/>
    </location>
</feature>
<dbReference type="InterPro" id="IPR043193">
    <property type="entry name" value="GLOD4"/>
</dbReference>
<evidence type="ECO:0000313" key="4">
    <source>
        <dbReference type="Proteomes" id="UP001363151"/>
    </source>
</evidence>